<evidence type="ECO:0000313" key="7">
    <source>
        <dbReference type="EMBL" id="KAF9943987.1"/>
    </source>
</evidence>
<evidence type="ECO:0000256" key="6">
    <source>
        <dbReference type="SAM" id="Phobius"/>
    </source>
</evidence>
<dbReference type="PANTHER" id="PTHR15549">
    <property type="entry name" value="PAIRED IMMUNOGLOBULIN-LIKE TYPE 2 RECEPTOR"/>
    <property type="match status" value="1"/>
</dbReference>
<comment type="subcellular location">
    <subcellularLocation>
        <location evidence="1">Membrane</location>
        <topology evidence="1">Single-pass membrane protein</topology>
    </subcellularLocation>
</comment>
<feature type="compositionally biased region" description="Low complexity" evidence="5">
    <location>
        <begin position="207"/>
        <end position="220"/>
    </location>
</feature>
<dbReference type="InterPro" id="IPR051694">
    <property type="entry name" value="Immunoregulatory_rcpt-like"/>
</dbReference>
<sequence>MAPTTLAQADPIVEHCATTGCSVVTTMLGPCGGGASDAALQHDAVYTVTPLLGSCQCNSQFFNAFSSCLACIATQGKSLPSIDNQQNWVRDCTTYGFNFTDAPIPYRAPIGGVSESSGGLGKGAIIGIIVAVVVVAGLAGAFMYLRTRKRRTKAGIFERPYTSASSGHGGTYAPTPTQPTFNTNSNYHSADYPNNQGGFSDQDHDQQYYNYSQNDQQYHYGSDQNMDGNGGDSDAMMMSNMQRSSYIPPPVPMSPTAVAAAVYEDDDDLEPPRARDRYVNDRDDFTSRRSLTPPRANMQSYRDEFARPSYDREGRRNSGSDRGSVSGANAVRGAGGVASPVGGGGAGSTGYDSNDDSHPVEGSPEDSR</sequence>
<feature type="compositionally biased region" description="Basic and acidic residues" evidence="5">
    <location>
        <begin position="355"/>
        <end position="368"/>
    </location>
</feature>
<keyword evidence="3 6" id="KW-1133">Transmembrane helix</keyword>
<feature type="compositionally biased region" description="Basic and acidic residues" evidence="5">
    <location>
        <begin position="301"/>
        <end position="319"/>
    </location>
</feature>
<gene>
    <name evidence="7" type="ORF">BGZ70_005176</name>
</gene>
<evidence type="ECO:0000256" key="4">
    <source>
        <dbReference type="ARBA" id="ARBA00023136"/>
    </source>
</evidence>
<organism evidence="7 8">
    <name type="scientific">Mortierella alpina</name>
    <name type="common">Oleaginous fungus</name>
    <name type="synonym">Mortierella renispora</name>
    <dbReference type="NCBI Taxonomy" id="64518"/>
    <lineage>
        <taxon>Eukaryota</taxon>
        <taxon>Fungi</taxon>
        <taxon>Fungi incertae sedis</taxon>
        <taxon>Mucoromycota</taxon>
        <taxon>Mortierellomycotina</taxon>
        <taxon>Mortierellomycetes</taxon>
        <taxon>Mortierellales</taxon>
        <taxon>Mortierellaceae</taxon>
        <taxon>Mortierella</taxon>
    </lineage>
</organism>
<dbReference type="GO" id="GO:0071944">
    <property type="term" value="C:cell periphery"/>
    <property type="evidence" value="ECO:0007669"/>
    <property type="project" value="UniProtKB-ARBA"/>
</dbReference>
<feature type="region of interest" description="Disordered" evidence="5">
    <location>
        <begin position="263"/>
        <end position="368"/>
    </location>
</feature>
<protein>
    <submittedName>
        <fullName evidence="7">Uncharacterized protein</fullName>
    </submittedName>
</protein>
<feature type="compositionally biased region" description="Basic and acidic residues" evidence="5">
    <location>
        <begin position="270"/>
        <end position="287"/>
    </location>
</feature>
<keyword evidence="2 6" id="KW-0812">Transmembrane</keyword>
<feature type="compositionally biased region" description="Gly residues" evidence="5">
    <location>
        <begin position="333"/>
        <end position="348"/>
    </location>
</feature>
<name>A0A9P6IQC3_MORAP</name>
<evidence type="ECO:0000256" key="2">
    <source>
        <dbReference type="ARBA" id="ARBA00022692"/>
    </source>
</evidence>
<dbReference type="GO" id="GO:0016020">
    <property type="term" value="C:membrane"/>
    <property type="evidence" value="ECO:0007669"/>
    <property type="project" value="UniProtKB-SubCell"/>
</dbReference>
<evidence type="ECO:0000256" key="3">
    <source>
        <dbReference type="ARBA" id="ARBA00022989"/>
    </source>
</evidence>
<feature type="compositionally biased region" description="Polar residues" evidence="5">
    <location>
        <begin position="174"/>
        <end position="199"/>
    </location>
</feature>
<feature type="compositionally biased region" description="Low complexity" evidence="5">
    <location>
        <begin position="323"/>
        <end position="332"/>
    </location>
</feature>
<dbReference type="EMBL" id="JAAAHY010002735">
    <property type="protein sequence ID" value="KAF9943987.1"/>
    <property type="molecule type" value="Genomic_DNA"/>
</dbReference>
<accession>A0A9P6IQC3</accession>
<reference evidence="7" key="1">
    <citation type="journal article" date="2020" name="Fungal Divers.">
        <title>Resolving the Mortierellaceae phylogeny through synthesis of multi-gene phylogenetics and phylogenomics.</title>
        <authorList>
            <person name="Vandepol N."/>
            <person name="Liber J."/>
            <person name="Desiro A."/>
            <person name="Na H."/>
            <person name="Kennedy M."/>
            <person name="Barry K."/>
            <person name="Grigoriev I.V."/>
            <person name="Miller A.N."/>
            <person name="O'Donnell K."/>
            <person name="Stajich J.E."/>
            <person name="Bonito G."/>
        </authorList>
    </citation>
    <scope>NUCLEOTIDE SEQUENCE</scope>
    <source>
        <strain evidence="7">CK1249</strain>
    </source>
</reference>
<proteinExistence type="predicted"/>
<feature type="region of interest" description="Disordered" evidence="5">
    <location>
        <begin position="164"/>
        <end position="237"/>
    </location>
</feature>
<evidence type="ECO:0000256" key="5">
    <source>
        <dbReference type="SAM" id="MobiDB-lite"/>
    </source>
</evidence>
<feature type="non-terminal residue" evidence="7">
    <location>
        <position position="368"/>
    </location>
</feature>
<comment type="caution">
    <text evidence="7">The sequence shown here is derived from an EMBL/GenBank/DDBJ whole genome shotgun (WGS) entry which is preliminary data.</text>
</comment>
<keyword evidence="8" id="KW-1185">Reference proteome</keyword>
<dbReference type="OrthoDB" id="2412153at2759"/>
<dbReference type="AlphaFoldDB" id="A0A9P6IQC3"/>
<evidence type="ECO:0000256" key="1">
    <source>
        <dbReference type="ARBA" id="ARBA00004167"/>
    </source>
</evidence>
<dbReference type="Proteomes" id="UP000738359">
    <property type="component" value="Unassembled WGS sequence"/>
</dbReference>
<keyword evidence="4 6" id="KW-0472">Membrane</keyword>
<evidence type="ECO:0000313" key="8">
    <source>
        <dbReference type="Proteomes" id="UP000738359"/>
    </source>
</evidence>
<feature type="transmembrane region" description="Helical" evidence="6">
    <location>
        <begin position="124"/>
        <end position="145"/>
    </location>
</feature>